<dbReference type="OrthoDB" id="448954at2759"/>
<sequence length="280" mass="31009">MRNSIFSKGRQISGGLCDACKQQHRQRRSLSIASSSRAATAAAARHTSPSLSAPSSASKVNNTPYRSARPFSTSRILRTESTANAQAEETATSTSAATAPTPQTHYDFFPDSLPQGPPPKGPFSIDVRTLRREFLQLQSRAHPDLHPPHLKSRAEATSARINEAFRTLANPLLRAQYLLSLQYGLDVAADETAKVDDPELLMEVLEAREQIEDAEDESELEPLRAANAAREEESIAELERAFAHADLEAAVRECVKLRYWVNIRESIDNWERGKPVVLEH</sequence>
<dbReference type="EMBL" id="KI912109">
    <property type="protein sequence ID" value="ETS86669.1"/>
    <property type="molecule type" value="Genomic_DNA"/>
</dbReference>
<dbReference type="Gene3D" id="1.20.1280.20">
    <property type="entry name" value="HscB, C-terminal domain"/>
    <property type="match status" value="1"/>
</dbReference>
<protein>
    <recommendedName>
        <fullName evidence="4">Co-chaperone HscB C-terminal oligomerisation domain-containing protein</fullName>
    </recommendedName>
</protein>
<gene>
    <name evidence="5" type="ORF">PFICI_00497</name>
</gene>
<evidence type="ECO:0000256" key="1">
    <source>
        <dbReference type="ARBA" id="ARBA00010476"/>
    </source>
</evidence>
<dbReference type="AlphaFoldDB" id="W3XKY5"/>
<evidence type="ECO:0000313" key="6">
    <source>
        <dbReference type="Proteomes" id="UP000030651"/>
    </source>
</evidence>
<dbReference type="GO" id="GO:0044571">
    <property type="term" value="P:[2Fe-2S] cluster assembly"/>
    <property type="evidence" value="ECO:0007669"/>
    <property type="project" value="InterPro"/>
</dbReference>
<dbReference type="PANTHER" id="PTHR14021:SF15">
    <property type="entry name" value="IRON-SULFUR CLUSTER CO-CHAPERONE PROTEIN HSCB"/>
    <property type="match status" value="1"/>
</dbReference>
<feature type="domain" description="Co-chaperone HscB C-terminal oligomerisation" evidence="4">
    <location>
        <begin position="197"/>
        <end position="268"/>
    </location>
</feature>
<dbReference type="KEGG" id="pfy:PFICI_00497"/>
<dbReference type="InterPro" id="IPR004640">
    <property type="entry name" value="HscB"/>
</dbReference>
<evidence type="ECO:0000259" key="4">
    <source>
        <dbReference type="Pfam" id="PF07743"/>
    </source>
</evidence>
<keyword evidence="6" id="KW-1185">Reference proteome</keyword>
<dbReference type="NCBIfam" id="TIGR00714">
    <property type="entry name" value="hscB"/>
    <property type="match status" value="1"/>
</dbReference>
<evidence type="ECO:0000256" key="2">
    <source>
        <dbReference type="ARBA" id="ARBA00023186"/>
    </source>
</evidence>
<evidence type="ECO:0000313" key="5">
    <source>
        <dbReference type="EMBL" id="ETS86669.1"/>
    </source>
</evidence>
<name>W3XKY5_PESFW</name>
<dbReference type="PANTHER" id="PTHR14021">
    <property type="entry name" value="IRON-SULFUR CLUSTER CO-CHAPERONE PROTEIN HSCB"/>
    <property type="match status" value="1"/>
</dbReference>
<dbReference type="FunCoup" id="W3XKY5">
    <property type="interactions" value="346"/>
</dbReference>
<dbReference type="InterPro" id="IPR036869">
    <property type="entry name" value="J_dom_sf"/>
</dbReference>
<dbReference type="GO" id="GO:0051087">
    <property type="term" value="F:protein-folding chaperone binding"/>
    <property type="evidence" value="ECO:0007669"/>
    <property type="project" value="InterPro"/>
</dbReference>
<accession>W3XKY5</accession>
<dbReference type="Pfam" id="PF07743">
    <property type="entry name" value="HSCB_C"/>
    <property type="match status" value="1"/>
</dbReference>
<dbReference type="Gene3D" id="1.10.287.110">
    <property type="entry name" value="DnaJ domain"/>
    <property type="match status" value="1"/>
</dbReference>
<feature type="compositionally biased region" description="Low complexity" evidence="3">
    <location>
        <begin position="79"/>
        <end position="104"/>
    </location>
</feature>
<dbReference type="RefSeq" id="XP_007827269.1">
    <property type="nucleotide sequence ID" value="XM_007829078.1"/>
</dbReference>
<comment type="similarity">
    <text evidence="1">Belongs to the HscB family.</text>
</comment>
<dbReference type="eggNOG" id="KOG3192">
    <property type="taxonomic scope" value="Eukaryota"/>
</dbReference>
<dbReference type="InterPro" id="IPR036386">
    <property type="entry name" value="HscB_C_sf"/>
</dbReference>
<feature type="compositionally biased region" description="Low complexity" evidence="3">
    <location>
        <begin position="29"/>
        <end position="58"/>
    </location>
</feature>
<reference evidence="6" key="1">
    <citation type="journal article" date="2015" name="BMC Genomics">
        <title>Genomic and transcriptomic analysis of the endophytic fungus Pestalotiopsis fici reveals its lifestyle and high potential for synthesis of natural products.</title>
        <authorList>
            <person name="Wang X."/>
            <person name="Zhang X."/>
            <person name="Liu L."/>
            <person name="Xiang M."/>
            <person name="Wang W."/>
            <person name="Sun X."/>
            <person name="Che Y."/>
            <person name="Guo L."/>
            <person name="Liu G."/>
            <person name="Guo L."/>
            <person name="Wang C."/>
            <person name="Yin W.B."/>
            <person name="Stadler M."/>
            <person name="Zhang X."/>
            <person name="Liu X."/>
        </authorList>
    </citation>
    <scope>NUCLEOTIDE SEQUENCE [LARGE SCALE GENOMIC DNA]</scope>
    <source>
        <strain evidence="6">W106-1 / CGMCC3.15140</strain>
    </source>
</reference>
<feature type="region of interest" description="Disordered" evidence="3">
    <location>
        <begin position="28"/>
        <end position="121"/>
    </location>
</feature>
<dbReference type="SUPFAM" id="SSF46565">
    <property type="entry name" value="Chaperone J-domain"/>
    <property type="match status" value="1"/>
</dbReference>
<dbReference type="GO" id="GO:0001671">
    <property type="term" value="F:ATPase activator activity"/>
    <property type="evidence" value="ECO:0007669"/>
    <property type="project" value="InterPro"/>
</dbReference>
<dbReference type="HOGENOM" id="CLU_068529_1_0_1"/>
<dbReference type="Proteomes" id="UP000030651">
    <property type="component" value="Unassembled WGS sequence"/>
</dbReference>
<keyword evidence="2" id="KW-0143">Chaperone</keyword>
<organism evidence="5 6">
    <name type="scientific">Pestalotiopsis fici (strain W106-1 / CGMCC3.15140)</name>
    <dbReference type="NCBI Taxonomy" id="1229662"/>
    <lineage>
        <taxon>Eukaryota</taxon>
        <taxon>Fungi</taxon>
        <taxon>Dikarya</taxon>
        <taxon>Ascomycota</taxon>
        <taxon>Pezizomycotina</taxon>
        <taxon>Sordariomycetes</taxon>
        <taxon>Xylariomycetidae</taxon>
        <taxon>Amphisphaeriales</taxon>
        <taxon>Sporocadaceae</taxon>
        <taxon>Pestalotiopsis</taxon>
    </lineage>
</organism>
<dbReference type="GO" id="GO:0005739">
    <property type="term" value="C:mitochondrion"/>
    <property type="evidence" value="ECO:0007669"/>
    <property type="project" value="TreeGrafter"/>
</dbReference>
<proteinExistence type="inferred from homology"/>
<dbReference type="OMA" id="TVELKYW"/>
<dbReference type="InParanoid" id="W3XKY5"/>
<dbReference type="GO" id="GO:0051259">
    <property type="term" value="P:protein complex oligomerization"/>
    <property type="evidence" value="ECO:0007669"/>
    <property type="project" value="InterPro"/>
</dbReference>
<dbReference type="GeneID" id="19265510"/>
<feature type="compositionally biased region" description="Polar residues" evidence="3">
    <location>
        <begin position="59"/>
        <end position="76"/>
    </location>
</feature>
<evidence type="ECO:0000256" key="3">
    <source>
        <dbReference type="SAM" id="MobiDB-lite"/>
    </source>
</evidence>
<dbReference type="STRING" id="1229662.W3XKY5"/>
<dbReference type="SUPFAM" id="SSF47144">
    <property type="entry name" value="HSC20 (HSCB), C-terminal oligomerisation domain"/>
    <property type="match status" value="1"/>
</dbReference>
<dbReference type="InterPro" id="IPR009073">
    <property type="entry name" value="HscB_oligo_C"/>
</dbReference>